<dbReference type="VEuPathDB" id="VectorBase:AMAM015190"/>
<sequence>MARLNYLTKKTTVGQPNRGSMLGASGTQLSIDGTGTTLGGSATTTVPGGIITDENLNLNQMQGSKFSIRRGLDGTGLGHETTLTGTPVGGGMTSQRRELLQQKLEQLKQHK</sequence>
<dbReference type="AlphaFoldDB" id="A0A182SX36"/>
<evidence type="ECO:0000313" key="2">
    <source>
        <dbReference type="EnsemblMetazoa" id="AMAM015190-PA"/>
    </source>
</evidence>
<keyword evidence="3" id="KW-1185">Reference proteome</keyword>
<proteinExistence type="predicted"/>
<evidence type="ECO:0000313" key="3">
    <source>
        <dbReference type="Proteomes" id="UP000075901"/>
    </source>
</evidence>
<reference evidence="3" key="1">
    <citation type="submission" date="2013-09" db="EMBL/GenBank/DDBJ databases">
        <title>The Genome Sequence of Anopheles maculatus species B.</title>
        <authorList>
            <consortium name="The Broad Institute Genomics Platform"/>
            <person name="Neafsey D.E."/>
            <person name="Besansky N."/>
            <person name="Howell P."/>
            <person name="Walton C."/>
            <person name="Young S.K."/>
            <person name="Zeng Q."/>
            <person name="Gargeya S."/>
            <person name="Fitzgerald M."/>
            <person name="Haas B."/>
            <person name="Abouelleil A."/>
            <person name="Allen A.W."/>
            <person name="Alvarado L."/>
            <person name="Arachchi H.M."/>
            <person name="Berlin A.M."/>
            <person name="Chapman S.B."/>
            <person name="Gainer-Dewar J."/>
            <person name="Goldberg J."/>
            <person name="Griggs A."/>
            <person name="Gujja S."/>
            <person name="Hansen M."/>
            <person name="Howarth C."/>
            <person name="Imamovic A."/>
            <person name="Ireland A."/>
            <person name="Larimer J."/>
            <person name="McCowan C."/>
            <person name="Murphy C."/>
            <person name="Pearson M."/>
            <person name="Poon T.W."/>
            <person name="Priest M."/>
            <person name="Roberts A."/>
            <person name="Saif S."/>
            <person name="Shea T."/>
            <person name="Sisk P."/>
            <person name="Sykes S."/>
            <person name="Wortman J."/>
            <person name="Nusbaum C."/>
            <person name="Birren B."/>
        </authorList>
    </citation>
    <scope>NUCLEOTIDE SEQUENCE [LARGE SCALE GENOMIC DNA]</scope>
    <source>
        <strain evidence="3">maculatus3</strain>
    </source>
</reference>
<accession>A0A182SX36</accession>
<name>A0A182SX36_9DIPT</name>
<organism evidence="2 3">
    <name type="scientific">Anopheles maculatus</name>
    <dbReference type="NCBI Taxonomy" id="74869"/>
    <lineage>
        <taxon>Eukaryota</taxon>
        <taxon>Metazoa</taxon>
        <taxon>Ecdysozoa</taxon>
        <taxon>Arthropoda</taxon>
        <taxon>Hexapoda</taxon>
        <taxon>Insecta</taxon>
        <taxon>Pterygota</taxon>
        <taxon>Neoptera</taxon>
        <taxon>Endopterygota</taxon>
        <taxon>Diptera</taxon>
        <taxon>Nematocera</taxon>
        <taxon>Culicoidea</taxon>
        <taxon>Culicidae</taxon>
        <taxon>Anophelinae</taxon>
        <taxon>Anopheles</taxon>
        <taxon>Anopheles maculatus group</taxon>
    </lineage>
</organism>
<evidence type="ECO:0000256" key="1">
    <source>
        <dbReference type="SAM" id="MobiDB-lite"/>
    </source>
</evidence>
<dbReference type="Proteomes" id="UP000075901">
    <property type="component" value="Unassembled WGS sequence"/>
</dbReference>
<feature type="compositionally biased region" description="Polar residues" evidence="1">
    <location>
        <begin position="8"/>
        <end position="18"/>
    </location>
</feature>
<feature type="region of interest" description="Disordered" evidence="1">
    <location>
        <begin position="1"/>
        <end position="27"/>
    </location>
</feature>
<protein>
    <submittedName>
        <fullName evidence="2">Uncharacterized protein</fullName>
    </submittedName>
</protein>
<reference evidence="2" key="2">
    <citation type="submission" date="2020-05" db="UniProtKB">
        <authorList>
            <consortium name="EnsemblMetazoa"/>
        </authorList>
    </citation>
    <scope>IDENTIFICATION</scope>
    <source>
        <strain evidence="2">maculatus3</strain>
    </source>
</reference>
<dbReference type="EnsemblMetazoa" id="AMAM015190-RA">
    <property type="protein sequence ID" value="AMAM015190-PA"/>
    <property type="gene ID" value="AMAM015190"/>
</dbReference>
<feature type="region of interest" description="Disordered" evidence="1">
    <location>
        <begin position="70"/>
        <end position="94"/>
    </location>
</feature>